<keyword evidence="4" id="KW-1003">Cell membrane</keyword>
<feature type="domain" description="ABC transporter" evidence="11">
    <location>
        <begin position="374"/>
        <end position="610"/>
    </location>
</feature>
<evidence type="ECO:0000313" key="14">
    <source>
        <dbReference type="Proteomes" id="UP000076372"/>
    </source>
</evidence>
<evidence type="ECO:0000259" key="12">
    <source>
        <dbReference type="PROSITE" id="PS50929"/>
    </source>
</evidence>
<evidence type="ECO:0000256" key="8">
    <source>
        <dbReference type="ARBA" id="ARBA00022989"/>
    </source>
</evidence>
<dbReference type="Pfam" id="PF00005">
    <property type="entry name" value="ABC_tran"/>
    <property type="match status" value="1"/>
</dbReference>
<keyword evidence="9 10" id="KW-0472">Membrane</keyword>
<feature type="domain" description="ABC transmembrane type-1" evidence="12">
    <location>
        <begin position="37"/>
        <end position="301"/>
    </location>
</feature>
<dbReference type="FunFam" id="3.40.50.300:FF:000854">
    <property type="entry name" value="Multidrug ABC transporter ATP-binding protein"/>
    <property type="match status" value="1"/>
</dbReference>
<dbReference type="SUPFAM" id="SSF90123">
    <property type="entry name" value="ABC transporter transmembrane region"/>
    <property type="match status" value="1"/>
</dbReference>
<dbReference type="Gene3D" id="3.40.50.300">
    <property type="entry name" value="P-loop containing nucleotide triphosphate hydrolases"/>
    <property type="match status" value="1"/>
</dbReference>
<reference evidence="13 14" key="1">
    <citation type="submission" date="2014-04" db="EMBL/GenBank/DDBJ databases">
        <title>Complete genome sequence of Mycoplasma bovis attenuated strain P150.</title>
        <authorList>
            <person name="Qi J."/>
            <person name="Guo A."/>
        </authorList>
    </citation>
    <scope>NUCLEOTIDE SEQUENCE [LARGE SCALE GENOMIC DNA]</scope>
    <source>
        <strain evidence="13 14">HB0801-P150</strain>
    </source>
</reference>
<evidence type="ECO:0000256" key="6">
    <source>
        <dbReference type="ARBA" id="ARBA00022741"/>
    </source>
</evidence>
<gene>
    <name evidence="13" type="ORF">BC94_0613</name>
</gene>
<feature type="transmembrane region" description="Helical" evidence="10">
    <location>
        <begin position="280"/>
        <end position="302"/>
    </location>
</feature>
<dbReference type="PROSITE" id="PS50893">
    <property type="entry name" value="ABC_TRANSPORTER_2"/>
    <property type="match status" value="1"/>
</dbReference>
<evidence type="ECO:0000256" key="3">
    <source>
        <dbReference type="ARBA" id="ARBA00022448"/>
    </source>
</evidence>
<protein>
    <submittedName>
        <fullName evidence="13">ABC transporter ATP-binding protein</fullName>
    </submittedName>
</protein>
<dbReference type="InterPro" id="IPR011527">
    <property type="entry name" value="ABC1_TM_dom"/>
</dbReference>
<dbReference type="InterPro" id="IPR003593">
    <property type="entry name" value="AAA+_ATPase"/>
</dbReference>
<comment type="subcellular location">
    <subcellularLocation>
        <location evidence="1">Cell membrane</location>
        <topology evidence="1">Multi-pass membrane protein</topology>
    </subcellularLocation>
</comment>
<proteinExistence type="inferred from homology"/>
<dbReference type="GO" id="GO:0016887">
    <property type="term" value="F:ATP hydrolysis activity"/>
    <property type="evidence" value="ECO:0007669"/>
    <property type="project" value="InterPro"/>
</dbReference>
<evidence type="ECO:0000256" key="4">
    <source>
        <dbReference type="ARBA" id="ARBA00022475"/>
    </source>
</evidence>
<dbReference type="PANTHER" id="PTHR43394:SF1">
    <property type="entry name" value="ATP-BINDING CASSETTE SUB-FAMILY B MEMBER 10, MITOCHONDRIAL"/>
    <property type="match status" value="1"/>
</dbReference>
<feature type="transmembrane region" description="Helical" evidence="10">
    <location>
        <begin position="198"/>
        <end position="216"/>
    </location>
</feature>
<evidence type="ECO:0000259" key="11">
    <source>
        <dbReference type="PROSITE" id="PS50893"/>
    </source>
</evidence>
<keyword evidence="6" id="KW-0547">Nucleotide-binding</keyword>
<dbReference type="PANTHER" id="PTHR43394">
    <property type="entry name" value="ATP-DEPENDENT PERMEASE MDL1, MITOCHONDRIAL"/>
    <property type="match status" value="1"/>
</dbReference>
<keyword evidence="8 10" id="KW-1133">Transmembrane helix</keyword>
<keyword evidence="3" id="KW-0813">Transport</keyword>
<comment type="similarity">
    <text evidence="2">Belongs to the ABC transporter superfamily.</text>
</comment>
<dbReference type="PROSITE" id="PS50929">
    <property type="entry name" value="ABC_TM1F"/>
    <property type="match status" value="1"/>
</dbReference>
<evidence type="ECO:0000256" key="2">
    <source>
        <dbReference type="ARBA" id="ARBA00005417"/>
    </source>
</evidence>
<feature type="transmembrane region" description="Helical" evidence="10">
    <location>
        <begin position="95"/>
        <end position="122"/>
    </location>
</feature>
<dbReference type="Gene3D" id="1.20.1560.10">
    <property type="entry name" value="ABC transporter type 1, transmembrane domain"/>
    <property type="match status" value="1"/>
</dbReference>
<dbReference type="InterPro" id="IPR036640">
    <property type="entry name" value="ABC1_TM_sf"/>
</dbReference>
<dbReference type="InterPro" id="IPR003439">
    <property type="entry name" value="ABC_transporter-like_ATP-bd"/>
</dbReference>
<dbReference type="GO" id="GO:0015421">
    <property type="term" value="F:ABC-type oligopeptide transporter activity"/>
    <property type="evidence" value="ECO:0007669"/>
    <property type="project" value="TreeGrafter"/>
</dbReference>
<organism evidence="13 14">
    <name type="scientific">Mycoplasmopsis bovis</name>
    <name type="common">Mycoplasma bovis</name>
    <dbReference type="NCBI Taxonomy" id="28903"/>
    <lineage>
        <taxon>Bacteria</taxon>
        <taxon>Bacillati</taxon>
        <taxon>Mycoplasmatota</taxon>
        <taxon>Mycoplasmoidales</taxon>
        <taxon>Metamycoplasmataceae</taxon>
        <taxon>Mycoplasmopsis</taxon>
    </lineage>
</organism>
<dbReference type="EMBL" id="CP007590">
    <property type="protein sequence ID" value="AMW25864.1"/>
    <property type="molecule type" value="Genomic_DNA"/>
</dbReference>
<feature type="transmembrane region" description="Helical" evidence="10">
    <location>
        <begin position="34"/>
        <end position="57"/>
    </location>
</feature>
<dbReference type="Pfam" id="PF00664">
    <property type="entry name" value="ABC_membrane"/>
    <property type="match status" value="1"/>
</dbReference>
<sequence>MLIVIIKNNALIKVYKGGVNMLKMVKILPSRIKWVFVIGSFLTLIYVLLNVMLPLLIKKYIDLILTEDRLAPYHMDFLNGRIDFGFITYNQAFKWLTIIVLLQTISTASLAFLSTLVIVLAAERSSYFYRNTLYKKIQSYSLKNIADLKAESIITRLSNDIAIFWEFLVNGTSIMIKGIFLIIGGLTVAALVDWQMSLSIIAIIPIVIVMGSIISVKTGPLLKKTQKAVDAVTKVVDENISGIRVIKTFNLETKRLNVLKEINNAWYDSQYKSTMIFSTAYPVFQMLLNWLMIGIYSVVGYYATISKINKDIITNINLFIDLLWQVAAGILLMLLFLSSLFRAKVAAARIIEAYDYETDNLYVSKGEIIDSYDVEIKNLSFKYYDASPNFAIANVDITLPYKKSLGIIGPMGSGKSTIVNLLVNNYKYKEGSIKIGNKEVSQVNSKNLHDTVEIVHQESLLYTGTIRSNMLWAKEDASDEEIMQALKDACADEFVSKFEDGLDHPVYQGGKNLSGGQKQRLSIARSLLRKPKILILDDSTSALDNITASKVIDNIKGKYECSTIIISQKISNIKNADEIIVMSTNGFIISRGTHNQLAQSCEFYKQIYETQLEQ</sequence>
<dbReference type="SUPFAM" id="SSF52540">
    <property type="entry name" value="P-loop containing nucleoside triphosphate hydrolases"/>
    <property type="match status" value="1"/>
</dbReference>
<dbReference type="InterPro" id="IPR039421">
    <property type="entry name" value="Type_1_exporter"/>
</dbReference>
<dbReference type="Proteomes" id="UP000076372">
    <property type="component" value="Chromosome"/>
</dbReference>
<keyword evidence="7 13" id="KW-0067">ATP-binding</keyword>
<dbReference type="GO" id="GO:0005524">
    <property type="term" value="F:ATP binding"/>
    <property type="evidence" value="ECO:0007669"/>
    <property type="project" value="UniProtKB-KW"/>
</dbReference>
<dbReference type="AlphaFoldDB" id="A0A8D4A1X3"/>
<evidence type="ECO:0000256" key="9">
    <source>
        <dbReference type="ARBA" id="ARBA00023136"/>
    </source>
</evidence>
<dbReference type="GO" id="GO:0005886">
    <property type="term" value="C:plasma membrane"/>
    <property type="evidence" value="ECO:0007669"/>
    <property type="project" value="UniProtKB-SubCell"/>
</dbReference>
<evidence type="ECO:0000256" key="5">
    <source>
        <dbReference type="ARBA" id="ARBA00022692"/>
    </source>
</evidence>
<accession>A0A8D4A1X3</accession>
<dbReference type="SMART" id="SM00382">
    <property type="entry name" value="AAA"/>
    <property type="match status" value="1"/>
</dbReference>
<evidence type="ECO:0000313" key="13">
    <source>
        <dbReference type="EMBL" id="AMW25864.1"/>
    </source>
</evidence>
<dbReference type="InterPro" id="IPR017871">
    <property type="entry name" value="ABC_transporter-like_CS"/>
</dbReference>
<name>A0A8D4A1X3_MYCBV</name>
<dbReference type="InterPro" id="IPR027417">
    <property type="entry name" value="P-loop_NTPase"/>
</dbReference>
<evidence type="ECO:0000256" key="1">
    <source>
        <dbReference type="ARBA" id="ARBA00004651"/>
    </source>
</evidence>
<dbReference type="PROSITE" id="PS00211">
    <property type="entry name" value="ABC_TRANSPORTER_1"/>
    <property type="match status" value="1"/>
</dbReference>
<keyword evidence="5 10" id="KW-0812">Transmembrane</keyword>
<evidence type="ECO:0000256" key="10">
    <source>
        <dbReference type="SAM" id="Phobius"/>
    </source>
</evidence>
<evidence type="ECO:0000256" key="7">
    <source>
        <dbReference type="ARBA" id="ARBA00022840"/>
    </source>
</evidence>
<feature type="transmembrane region" description="Helical" evidence="10">
    <location>
        <begin position="322"/>
        <end position="341"/>
    </location>
</feature>